<proteinExistence type="predicted"/>
<evidence type="ECO:0008006" key="3">
    <source>
        <dbReference type="Google" id="ProtNLM"/>
    </source>
</evidence>
<dbReference type="Gene3D" id="3.60.10.10">
    <property type="entry name" value="Endonuclease/exonuclease/phosphatase"/>
    <property type="match status" value="1"/>
</dbReference>
<dbReference type="Proteomes" id="UP001303046">
    <property type="component" value="Unassembled WGS sequence"/>
</dbReference>
<dbReference type="EMBL" id="JAVFWL010000006">
    <property type="protein sequence ID" value="KAK6761255.1"/>
    <property type="molecule type" value="Genomic_DNA"/>
</dbReference>
<evidence type="ECO:0000313" key="2">
    <source>
        <dbReference type="Proteomes" id="UP001303046"/>
    </source>
</evidence>
<dbReference type="InterPro" id="IPR036691">
    <property type="entry name" value="Endo/exonu/phosph_ase_sf"/>
</dbReference>
<protein>
    <recommendedName>
        <fullName evidence="3">Endonuclease/exonuclease/phosphatase domain-containing protein</fullName>
    </recommendedName>
</protein>
<dbReference type="SUPFAM" id="SSF56219">
    <property type="entry name" value="DNase I-like"/>
    <property type="match status" value="1"/>
</dbReference>
<accession>A0ABR1EEX9</accession>
<comment type="caution">
    <text evidence="1">The sequence shown here is derived from an EMBL/GenBank/DDBJ whole genome shotgun (WGS) entry which is preliminary data.</text>
</comment>
<reference evidence="1 2" key="1">
    <citation type="submission" date="2023-08" db="EMBL/GenBank/DDBJ databases">
        <title>A Necator americanus chromosomal reference genome.</title>
        <authorList>
            <person name="Ilik V."/>
            <person name="Petrzelkova K.J."/>
            <person name="Pardy F."/>
            <person name="Fuh T."/>
            <person name="Niatou-Singa F.S."/>
            <person name="Gouil Q."/>
            <person name="Baker L."/>
            <person name="Ritchie M.E."/>
            <person name="Jex A.R."/>
            <person name="Gazzola D."/>
            <person name="Li H."/>
            <person name="Toshio Fujiwara R."/>
            <person name="Zhan B."/>
            <person name="Aroian R.V."/>
            <person name="Pafco B."/>
            <person name="Schwarz E.M."/>
        </authorList>
    </citation>
    <scope>NUCLEOTIDE SEQUENCE [LARGE SCALE GENOMIC DNA]</scope>
    <source>
        <strain evidence="1 2">Aroian</strain>
        <tissue evidence="1">Whole animal</tissue>
    </source>
</reference>
<gene>
    <name evidence="1" type="primary">Necator_chrX.g22517</name>
    <name evidence="1" type="ORF">RB195_022354</name>
</gene>
<name>A0ABR1EEX9_NECAM</name>
<sequence length="126" mass="14808">MSEIPRQQVVIVGIDENAKMGLEQRSDVLGKWYYAAERTSDNDDRLVHLCKQTGLIIASTFRRNHRRPLTPEEQRKRKVRTLKLQLDYVLVRNIAQSDIRKSRAVWDAFDSDHRPVLLSIKILFHK</sequence>
<organism evidence="1 2">
    <name type="scientific">Necator americanus</name>
    <name type="common">Human hookworm</name>
    <dbReference type="NCBI Taxonomy" id="51031"/>
    <lineage>
        <taxon>Eukaryota</taxon>
        <taxon>Metazoa</taxon>
        <taxon>Ecdysozoa</taxon>
        <taxon>Nematoda</taxon>
        <taxon>Chromadorea</taxon>
        <taxon>Rhabditida</taxon>
        <taxon>Rhabditina</taxon>
        <taxon>Rhabditomorpha</taxon>
        <taxon>Strongyloidea</taxon>
        <taxon>Ancylostomatidae</taxon>
        <taxon>Bunostominae</taxon>
        <taxon>Necator</taxon>
    </lineage>
</organism>
<evidence type="ECO:0000313" key="1">
    <source>
        <dbReference type="EMBL" id="KAK6761255.1"/>
    </source>
</evidence>
<keyword evidence="2" id="KW-1185">Reference proteome</keyword>